<dbReference type="RefSeq" id="WP_057637161.1">
    <property type="nucleotide sequence ID" value="NZ_LDJM01000011.1"/>
</dbReference>
<dbReference type="Proteomes" id="UP000050956">
    <property type="component" value="Unassembled WGS sequence"/>
</dbReference>
<feature type="transmembrane region" description="Helical" evidence="5">
    <location>
        <begin position="363"/>
        <end position="383"/>
    </location>
</feature>
<feature type="transmembrane region" description="Helical" evidence="5">
    <location>
        <begin position="128"/>
        <end position="149"/>
    </location>
</feature>
<evidence type="ECO:0000256" key="3">
    <source>
        <dbReference type="ARBA" id="ARBA00022989"/>
    </source>
</evidence>
<dbReference type="EMBL" id="LDJM01000011">
    <property type="protein sequence ID" value="KRG78360.1"/>
    <property type="molecule type" value="Genomic_DNA"/>
</dbReference>
<keyword evidence="2 5" id="KW-0812">Transmembrane</keyword>
<name>A0A0R0DL72_9GAMM</name>
<feature type="transmembrane region" description="Helical" evidence="5">
    <location>
        <begin position="413"/>
        <end position="431"/>
    </location>
</feature>
<dbReference type="GO" id="GO:0016020">
    <property type="term" value="C:membrane"/>
    <property type="evidence" value="ECO:0007669"/>
    <property type="project" value="UniProtKB-SubCell"/>
</dbReference>
<organism evidence="7 8">
    <name type="scientific">Stenotrophomonas ginsengisoli</name>
    <dbReference type="NCBI Taxonomy" id="336566"/>
    <lineage>
        <taxon>Bacteria</taxon>
        <taxon>Pseudomonadati</taxon>
        <taxon>Pseudomonadota</taxon>
        <taxon>Gammaproteobacteria</taxon>
        <taxon>Lysobacterales</taxon>
        <taxon>Lysobacteraceae</taxon>
        <taxon>Stenotrophomonas</taxon>
    </lineage>
</organism>
<gene>
    <name evidence="7" type="ORF">ABB30_04775</name>
</gene>
<feature type="transmembrane region" description="Helical" evidence="5">
    <location>
        <begin position="70"/>
        <end position="93"/>
    </location>
</feature>
<dbReference type="OrthoDB" id="8554812at2"/>
<dbReference type="AlphaFoldDB" id="A0A0R0DL72"/>
<evidence type="ECO:0000259" key="6">
    <source>
        <dbReference type="Pfam" id="PF04932"/>
    </source>
</evidence>
<keyword evidence="3 5" id="KW-1133">Transmembrane helix</keyword>
<protein>
    <submittedName>
        <fullName evidence="7">Membrane protein</fullName>
    </submittedName>
</protein>
<feature type="transmembrane region" description="Helical" evidence="5">
    <location>
        <begin position="21"/>
        <end position="49"/>
    </location>
</feature>
<evidence type="ECO:0000313" key="7">
    <source>
        <dbReference type="EMBL" id="KRG78360.1"/>
    </source>
</evidence>
<evidence type="ECO:0000256" key="5">
    <source>
        <dbReference type="SAM" id="Phobius"/>
    </source>
</evidence>
<dbReference type="PATRIC" id="fig|336566.3.peg.296"/>
<dbReference type="Pfam" id="PF04932">
    <property type="entry name" value="Wzy_C"/>
    <property type="match status" value="1"/>
</dbReference>
<dbReference type="STRING" id="336566.ABB30_04775"/>
<feature type="transmembrane region" description="Helical" evidence="5">
    <location>
        <begin position="255"/>
        <end position="277"/>
    </location>
</feature>
<evidence type="ECO:0000313" key="8">
    <source>
        <dbReference type="Proteomes" id="UP000050956"/>
    </source>
</evidence>
<proteinExistence type="predicted"/>
<evidence type="ECO:0000256" key="4">
    <source>
        <dbReference type="ARBA" id="ARBA00023136"/>
    </source>
</evidence>
<keyword evidence="4 5" id="KW-0472">Membrane</keyword>
<dbReference type="PANTHER" id="PTHR37422">
    <property type="entry name" value="TEICHURONIC ACID BIOSYNTHESIS PROTEIN TUAE"/>
    <property type="match status" value="1"/>
</dbReference>
<evidence type="ECO:0000256" key="1">
    <source>
        <dbReference type="ARBA" id="ARBA00004141"/>
    </source>
</evidence>
<feature type="transmembrane region" description="Helical" evidence="5">
    <location>
        <begin position="105"/>
        <end position="123"/>
    </location>
</feature>
<dbReference type="PANTHER" id="PTHR37422:SF21">
    <property type="entry name" value="EXOQ-LIKE PROTEIN"/>
    <property type="match status" value="1"/>
</dbReference>
<feature type="transmembrane region" description="Helical" evidence="5">
    <location>
        <begin position="213"/>
        <end position="243"/>
    </location>
</feature>
<comment type="caution">
    <text evidence="7">The sequence shown here is derived from an EMBL/GenBank/DDBJ whole genome shotgun (WGS) entry which is preliminary data.</text>
</comment>
<dbReference type="InterPro" id="IPR007016">
    <property type="entry name" value="O-antigen_ligase-rel_domated"/>
</dbReference>
<feature type="domain" description="O-antigen ligase-related" evidence="6">
    <location>
        <begin position="218"/>
        <end position="370"/>
    </location>
</feature>
<reference evidence="7 8" key="1">
    <citation type="submission" date="2015-05" db="EMBL/GenBank/DDBJ databases">
        <title>Genome sequencing and analysis of members of genus Stenotrophomonas.</title>
        <authorList>
            <person name="Patil P.P."/>
            <person name="Midha S."/>
            <person name="Patil P.B."/>
        </authorList>
    </citation>
    <scope>NUCLEOTIDE SEQUENCE [LARGE SCALE GENOMIC DNA]</scope>
    <source>
        <strain evidence="7 8">DSM 24757</strain>
    </source>
</reference>
<accession>A0A0R0DL72</accession>
<evidence type="ECO:0000256" key="2">
    <source>
        <dbReference type="ARBA" id="ARBA00022692"/>
    </source>
</evidence>
<sequence length="435" mass="45198">MNSSPAHADCLTTSRLPGDSAVWWVLAYVALLPLPGPAEVVLAAGALFAGVRLLQLRGNGGIGPLLRAEAWGMTCLLFLAYWLPQLLAAVDAIDPGKAVGKTLSALRYLPFMWLVAIAVATAARRQRLFTGLAVLAGLWSADALVQAVLGSSPLFWSLDQLRMALTGSPLCPASEVQAIGRFNGVFSECNPKLGQVLAVFSPFVLLLAGKRRLLWAGLAVLCGLAIVLAGARAAWLSYGLVLLLSGRAVLGRRGLLGLVLVAGLGLVATAALVPAVGQRVQASAGLLGGQGQSADTALAGRGRIWSGALCMVAEHPINGVGVRGFRHAWADCDPLPQQPAAWGQGPALHAHQLVLEILAETGLIGLLCWLAGAALALRAWLFASVAARERALPAAIAIAVAVFPFNTHLAVYSAFWGGITLLLAALYVGALQARD</sequence>
<comment type="subcellular location">
    <subcellularLocation>
        <location evidence="1">Membrane</location>
        <topology evidence="1">Multi-pass membrane protein</topology>
    </subcellularLocation>
</comment>
<keyword evidence="8" id="KW-1185">Reference proteome</keyword>
<dbReference type="InterPro" id="IPR051533">
    <property type="entry name" value="WaaL-like"/>
</dbReference>